<accession>A0A1G5KZ45</accession>
<dbReference type="RefSeq" id="WP_091547041.1">
    <property type="nucleotide sequence ID" value="NZ_FMUS01000034.1"/>
</dbReference>
<proteinExistence type="predicted"/>
<gene>
    <name evidence="1" type="ORF">SAMN03080606_03905</name>
</gene>
<organism evidence="1 2">
    <name type="scientific">Alkaliphilus peptidifermentans DSM 18978</name>
    <dbReference type="NCBI Taxonomy" id="1120976"/>
    <lineage>
        <taxon>Bacteria</taxon>
        <taxon>Bacillati</taxon>
        <taxon>Bacillota</taxon>
        <taxon>Clostridia</taxon>
        <taxon>Peptostreptococcales</taxon>
        <taxon>Natronincolaceae</taxon>
        <taxon>Alkaliphilus</taxon>
    </lineage>
</organism>
<evidence type="ECO:0000313" key="2">
    <source>
        <dbReference type="Proteomes" id="UP000198636"/>
    </source>
</evidence>
<dbReference type="EMBL" id="FMUS01000034">
    <property type="protein sequence ID" value="SCZ05846.1"/>
    <property type="molecule type" value="Genomic_DNA"/>
</dbReference>
<dbReference type="STRING" id="1120976.SAMN03080606_03905"/>
<keyword evidence="2" id="KW-1185">Reference proteome</keyword>
<dbReference type="Proteomes" id="UP000198636">
    <property type="component" value="Unassembled WGS sequence"/>
</dbReference>
<dbReference type="InterPro" id="IPR056298">
    <property type="entry name" value="AlkZ-rel"/>
</dbReference>
<protein>
    <submittedName>
        <fullName evidence="1">Uncharacterized protein</fullName>
    </submittedName>
</protein>
<dbReference type="AlphaFoldDB" id="A0A1G5KZ45"/>
<evidence type="ECO:0000313" key="1">
    <source>
        <dbReference type="EMBL" id="SCZ05846.1"/>
    </source>
</evidence>
<reference evidence="1 2" key="1">
    <citation type="submission" date="2016-10" db="EMBL/GenBank/DDBJ databases">
        <authorList>
            <person name="de Groot N.N."/>
        </authorList>
    </citation>
    <scope>NUCLEOTIDE SEQUENCE [LARGE SCALE GENOMIC DNA]</scope>
    <source>
        <strain evidence="1 2">DSM 18978</strain>
    </source>
</reference>
<name>A0A1G5KZ45_9FIRM</name>
<dbReference type="OrthoDB" id="1647424at2"/>
<dbReference type="Pfam" id="PF24741">
    <property type="entry name" value="AlkZ-rel"/>
    <property type="match status" value="1"/>
</dbReference>
<sequence>MDQFLQQVQQLLNNNGFIMLNENQKYPSICEYGGGWQEAIYLINTRKVFLTKLIEDKSTFISPKLYYAIRACQGLSKMKDNERYVYEFIQLNEPVDMKFIRLGLPIEVTELKKAMKTLQNKLMITAIGEAKSISNNWGVYLWGTSETWERESKGEYIFENPQEIIVEMLAEKISDNKLKAIIMGT</sequence>